<proteinExistence type="predicted"/>
<name>A0ABR2IRS6_9PEZI</name>
<organism evidence="1 2">
    <name type="scientific">Apiospora arundinis</name>
    <dbReference type="NCBI Taxonomy" id="335852"/>
    <lineage>
        <taxon>Eukaryota</taxon>
        <taxon>Fungi</taxon>
        <taxon>Dikarya</taxon>
        <taxon>Ascomycota</taxon>
        <taxon>Pezizomycotina</taxon>
        <taxon>Sordariomycetes</taxon>
        <taxon>Xylariomycetidae</taxon>
        <taxon>Amphisphaeriales</taxon>
        <taxon>Apiosporaceae</taxon>
        <taxon>Apiospora</taxon>
    </lineage>
</organism>
<keyword evidence="2" id="KW-1185">Reference proteome</keyword>
<sequence length="101" mass="11487">MIHDKDDRYYLIAVARSRQEVMNHAHALLYAFEHFVLATSGMTCQALGDLIKQVHVLLKSPRSVYQSCRRPLDSLPLPSLLGMRSESKREFGNRIVACPMS</sequence>
<gene>
    <name evidence="1" type="ORF">PGQ11_006128</name>
</gene>
<accession>A0ABR2IRS6</accession>
<reference evidence="1 2" key="1">
    <citation type="journal article" date="2024" name="IMA Fungus">
        <title>Apiospora arundinis, a panoply of carbohydrate-active enzymes and secondary metabolites.</title>
        <authorList>
            <person name="Sorensen T."/>
            <person name="Petersen C."/>
            <person name="Muurmann A.T."/>
            <person name="Christiansen J.V."/>
            <person name="Brundto M.L."/>
            <person name="Overgaard C.K."/>
            <person name="Boysen A.T."/>
            <person name="Wollenberg R.D."/>
            <person name="Larsen T.O."/>
            <person name="Sorensen J.L."/>
            <person name="Nielsen K.L."/>
            <person name="Sondergaard T.E."/>
        </authorList>
    </citation>
    <scope>NUCLEOTIDE SEQUENCE [LARGE SCALE GENOMIC DNA]</scope>
    <source>
        <strain evidence="1 2">AAU 773</strain>
    </source>
</reference>
<evidence type="ECO:0000313" key="1">
    <source>
        <dbReference type="EMBL" id="KAK8867550.1"/>
    </source>
</evidence>
<dbReference type="Proteomes" id="UP001390339">
    <property type="component" value="Unassembled WGS sequence"/>
</dbReference>
<dbReference type="EMBL" id="JAPCWZ010000004">
    <property type="protein sequence ID" value="KAK8867550.1"/>
    <property type="molecule type" value="Genomic_DNA"/>
</dbReference>
<comment type="caution">
    <text evidence="1">The sequence shown here is derived from an EMBL/GenBank/DDBJ whole genome shotgun (WGS) entry which is preliminary data.</text>
</comment>
<protein>
    <submittedName>
        <fullName evidence="1">Uncharacterized protein</fullName>
    </submittedName>
</protein>
<evidence type="ECO:0000313" key="2">
    <source>
        <dbReference type="Proteomes" id="UP001390339"/>
    </source>
</evidence>